<reference evidence="1" key="1">
    <citation type="journal article" date="2015" name="Nature">
        <title>Complex archaea that bridge the gap between prokaryotes and eukaryotes.</title>
        <authorList>
            <person name="Spang A."/>
            <person name="Saw J.H."/>
            <person name="Jorgensen S.L."/>
            <person name="Zaremba-Niedzwiedzka K."/>
            <person name="Martijn J."/>
            <person name="Lind A.E."/>
            <person name="van Eijk R."/>
            <person name="Schleper C."/>
            <person name="Guy L."/>
            <person name="Ettema T.J."/>
        </authorList>
    </citation>
    <scope>NUCLEOTIDE SEQUENCE</scope>
</reference>
<sequence>MSAEERQSVEYFLDWIKGGSLVQWVEHFLNQADEAKLREIKGVYDKIKQIFGF</sequence>
<accession>A0A0F9QEX5</accession>
<comment type="caution">
    <text evidence="1">The sequence shown here is derived from an EMBL/GenBank/DDBJ whole genome shotgun (WGS) entry which is preliminary data.</text>
</comment>
<evidence type="ECO:0000313" key="1">
    <source>
        <dbReference type="EMBL" id="KKN42640.1"/>
    </source>
</evidence>
<gene>
    <name evidence="1" type="ORF">LCGC14_0711310</name>
</gene>
<name>A0A0F9QEX5_9ZZZZ</name>
<proteinExistence type="predicted"/>
<protein>
    <submittedName>
        <fullName evidence="1">Uncharacterized protein</fullName>
    </submittedName>
</protein>
<organism evidence="1">
    <name type="scientific">marine sediment metagenome</name>
    <dbReference type="NCBI Taxonomy" id="412755"/>
    <lineage>
        <taxon>unclassified sequences</taxon>
        <taxon>metagenomes</taxon>
        <taxon>ecological metagenomes</taxon>
    </lineage>
</organism>
<dbReference type="EMBL" id="LAZR01001567">
    <property type="protein sequence ID" value="KKN42640.1"/>
    <property type="molecule type" value="Genomic_DNA"/>
</dbReference>
<dbReference type="AlphaFoldDB" id="A0A0F9QEX5"/>